<evidence type="ECO:0000313" key="1">
    <source>
        <dbReference type="EMBL" id="MEG3436646.1"/>
    </source>
</evidence>
<proteinExistence type="predicted"/>
<dbReference type="Proteomes" id="UP001328733">
    <property type="component" value="Unassembled WGS sequence"/>
</dbReference>
<reference evidence="1 2" key="1">
    <citation type="submission" date="2024-01" db="EMBL/GenBank/DDBJ databases">
        <title>Genomic insights into the taxonomy and metabolism of the cyanobacterium Pannus brasiliensis CCIBt3594.</title>
        <authorList>
            <person name="Machado M."/>
            <person name="Botero N.B."/>
            <person name="Andreote A.P.D."/>
            <person name="Feitosa A.M.T."/>
            <person name="Popin R."/>
            <person name="Sivonen K."/>
            <person name="Fiore M.F."/>
        </authorList>
    </citation>
    <scope>NUCLEOTIDE SEQUENCE [LARGE SCALE GENOMIC DNA]</scope>
    <source>
        <strain evidence="1 2">CCIBt3594</strain>
    </source>
</reference>
<dbReference type="EMBL" id="JBAFSM010000009">
    <property type="protein sequence ID" value="MEG3436646.1"/>
    <property type="molecule type" value="Genomic_DNA"/>
</dbReference>
<dbReference type="AlphaFoldDB" id="A0AAW9QPK1"/>
<sequence length="113" mass="13159">MSRYSCSYLVKNSPARLELLYDDLLNLSVFEVMHRRSDRFVLVEMPGKVSFSQLVTIELFNKIVSPSEIQIELLVKNNELPLRVNNRCRQCFDAIHQIITEHYRGICLTKISA</sequence>
<comment type="caution">
    <text evidence="1">The sequence shown here is derived from an EMBL/GenBank/DDBJ whole genome shotgun (WGS) entry which is preliminary data.</text>
</comment>
<gene>
    <name evidence="1" type="ORF">V0288_05895</name>
</gene>
<accession>A0AAW9QPK1</accession>
<protein>
    <submittedName>
        <fullName evidence="1">Uncharacterized protein</fullName>
    </submittedName>
</protein>
<keyword evidence="2" id="KW-1185">Reference proteome</keyword>
<organism evidence="1 2">
    <name type="scientific">Pannus brasiliensis CCIBt3594</name>
    <dbReference type="NCBI Taxonomy" id="1427578"/>
    <lineage>
        <taxon>Bacteria</taxon>
        <taxon>Bacillati</taxon>
        <taxon>Cyanobacteriota</taxon>
        <taxon>Cyanophyceae</taxon>
        <taxon>Oscillatoriophycideae</taxon>
        <taxon>Chroococcales</taxon>
        <taxon>Microcystaceae</taxon>
        <taxon>Pannus</taxon>
    </lineage>
</organism>
<evidence type="ECO:0000313" key="2">
    <source>
        <dbReference type="Proteomes" id="UP001328733"/>
    </source>
</evidence>
<dbReference type="RefSeq" id="WP_332864110.1">
    <property type="nucleotide sequence ID" value="NZ_JBAFSM010000009.1"/>
</dbReference>
<name>A0AAW9QPK1_9CHRO</name>